<keyword evidence="1" id="KW-0812">Transmembrane</keyword>
<dbReference type="AlphaFoldDB" id="Q4SR40"/>
<evidence type="ECO:0000313" key="2">
    <source>
        <dbReference type="EMBL" id="CAF96892.1"/>
    </source>
</evidence>
<proteinExistence type="predicted"/>
<protein>
    <submittedName>
        <fullName evidence="2">(spotted green pufferfish) hypothetical protein</fullName>
    </submittedName>
</protein>
<gene>
    <name evidence="2" type="ORF">GSTENG00014085001</name>
</gene>
<sequence>MAQQRISQQPLGIPCGILYFSRENGMRRDLLKSARGCRSKMRLDGVWTVLTLLALSSFTLGNPILNEPLAAPRVFISFKDSKSVQTSVLRGTAVACSSAVNHWTQPAGWRWHAVACADALLQSFHRLILRSGAASVSTDCVSYKKIDSRSEERHCEAAKEGRHFRMEVKNEIFGWRGNKSQEECKEHCLLVSPHPGTAKNGVGDTLQNESNDYLNDSVCQRMLQIS</sequence>
<reference evidence="2" key="2">
    <citation type="submission" date="2004-02" db="EMBL/GenBank/DDBJ databases">
        <authorList>
            <consortium name="Genoscope"/>
            <consortium name="Whitehead Institute Centre for Genome Research"/>
        </authorList>
    </citation>
    <scope>NUCLEOTIDE SEQUENCE</scope>
</reference>
<comment type="caution">
    <text evidence="2">The sequence shown here is derived from an EMBL/GenBank/DDBJ whole genome shotgun (WGS) entry which is preliminary data.</text>
</comment>
<keyword evidence="1" id="KW-0472">Membrane</keyword>
<dbReference type="EMBL" id="CAAE01014528">
    <property type="protein sequence ID" value="CAF96892.1"/>
    <property type="molecule type" value="Genomic_DNA"/>
</dbReference>
<organism evidence="2">
    <name type="scientific">Tetraodon nigroviridis</name>
    <name type="common">Spotted green pufferfish</name>
    <name type="synonym">Chelonodon nigroviridis</name>
    <dbReference type="NCBI Taxonomy" id="99883"/>
    <lineage>
        <taxon>Eukaryota</taxon>
        <taxon>Metazoa</taxon>
        <taxon>Chordata</taxon>
        <taxon>Craniata</taxon>
        <taxon>Vertebrata</taxon>
        <taxon>Euteleostomi</taxon>
        <taxon>Actinopterygii</taxon>
        <taxon>Neopterygii</taxon>
        <taxon>Teleostei</taxon>
        <taxon>Neoteleostei</taxon>
        <taxon>Acanthomorphata</taxon>
        <taxon>Eupercaria</taxon>
        <taxon>Tetraodontiformes</taxon>
        <taxon>Tetradontoidea</taxon>
        <taxon>Tetraodontidae</taxon>
        <taxon>Tetraodon</taxon>
    </lineage>
</organism>
<accession>Q4SR40</accession>
<feature type="transmembrane region" description="Helical" evidence="1">
    <location>
        <begin position="45"/>
        <end position="65"/>
    </location>
</feature>
<dbReference type="KEGG" id="tng:GSTEN00014085G001"/>
<keyword evidence="1" id="KW-1133">Transmembrane helix</keyword>
<evidence type="ECO:0000256" key="1">
    <source>
        <dbReference type="SAM" id="Phobius"/>
    </source>
</evidence>
<name>Q4SR40_TETNG</name>
<reference evidence="2" key="1">
    <citation type="journal article" date="2004" name="Nature">
        <title>Genome duplication in the teleost fish Tetraodon nigroviridis reveals the early vertebrate proto-karyotype.</title>
        <authorList>
            <person name="Jaillon O."/>
            <person name="Aury J.-M."/>
            <person name="Brunet F."/>
            <person name="Petit J.-L."/>
            <person name="Stange-Thomann N."/>
            <person name="Mauceli E."/>
            <person name="Bouneau L."/>
            <person name="Fischer C."/>
            <person name="Ozouf-Costaz C."/>
            <person name="Bernot A."/>
            <person name="Nicaud S."/>
            <person name="Jaffe D."/>
            <person name="Fisher S."/>
            <person name="Lutfalla G."/>
            <person name="Dossat C."/>
            <person name="Segurens B."/>
            <person name="Dasilva C."/>
            <person name="Salanoubat M."/>
            <person name="Levy M."/>
            <person name="Boudet N."/>
            <person name="Castellano S."/>
            <person name="Anthouard V."/>
            <person name="Jubin C."/>
            <person name="Castelli V."/>
            <person name="Katinka M."/>
            <person name="Vacherie B."/>
            <person name="Biemont C."/>
            <person name="Skalli Z."/>
            <person name="Cattolico L."/>
            <person name="Poulain J."/>
            <person name="De Berardinis V."/>
            <person name="Cruaud C."/>
            <person name="Duprat S."/>
            <person name="Brottier P."/>
            <person name="Coutanceau J.-P."/>
            <person name="Gouzy J."/>
            <person name="Parra G."/>
            <person name="Lardier G."/>
            <person name="Chapple C."/>
            <person name="McKernan K.J."/>
            <person name="McEwan P."/>
            <person name="Bosak S."/>
            <person name="Kellis M."/>
            <person name="Volff J.-N."/>
            <person name="Guigo R."/>
            <person name="Zody M.C."/>
            <person name="Mesirov J."/>
            <person name="Lindblad-Toh K."/>
            <person name="Birren B."/>
            <person name="Nusbaum C."/>
            <person name="Kahn D."/>
            <person name="Robinson-Rechavi M."/>
            <person name="Laudet V."/>
            <person name="Schachter V."/>
            <person name="Quetier F."/>
            <person name="Saurin W."/>
            <person name="Scarpelli C."/>
            <person name="Wincker P."/>
            <person name="Lander E.S."/>
            <person name="Weissenbach J."/>
            <person name="Roest Crollius H."/>
        </authorList>
    </citation>
    <scope>NUCLEOTIDE SEQUENCE [LARGE SCALE GENOMIC DNA]</scope>
</reference>